<evidence type="ECO:0000313" key="6">
    <source>
        <dbReference type="Proteomes" id="UP001201163"/>
    </source>
</evidence>
<dbReference type="SMART" id="SM00320">
    <property type="entry name" value="WD40"/>
    <property type="match status" value="5"/>
</dbReference>
<dbReference type="GO" id="GO:0005737">
    <property type="term" value="C:cytoplasm"/>
    <property type="evidence" value="ECO:0007669"/>
    <property type="project" value="TreeGrafter"/>
</dbReference>
<proteinExistence type="predicted"/>
<evidence type="ECO:0000256" key="2">
    <source>
        <dbReference type="ARBA" id="ARBA00022737"/>
    </source>
</evidence>
<dbReference type="GO" id="GO:0080008">
    <property type="term" value="C:Cul4-RING E3 ubiquitin ligase complex"/>
    <property type="evidence" value="ECO:0007669"/>
    <property type="project" value="TreeGrafter"/>
</dbReference>
<dbReference type="Gene3D" id="2.130.10.10">
    <property type="entry name" value="YVTN repeat-like/Quinoprotein amine dehydrogenase"/>
    <property type="match status" value="3"/>
</dbReference>
<dbReference type="PROSITE" id="PS50082">
    <property type="entry name" value="WD_REPEATS_2"/>
    <property type="match status" value="3"/>
</dbReference>
<dbReference type="Pfam" id="PF00400">
    <property type="entry name" value="WD40"/>
    <property type="match status" value="3"/>
</dbReference>
<dbReference type="AlphaFoldDB" id="A0AAD4QH29"/>
<gene>
    <name evidence="5" type="ORF">EDB92DRAFT_1832606</name>
</gene>
<feature type="repeat" description="WD" evidence="3">
    <location>
        <begin position="433"/>
        <end position="460"/>
    </location>
</feature>
<sequence length="545" mass="60135">MRTRPRAATMNQHPFHKTLGSSQPLSLIALSEQRKRSNSVAEFYRTLDRVSVLGDGTNGHTGCVNALHWANDGAILLSGSDDTTVCVWRTETGEPIRHTLRCQDIVDTGHSWNIFSVKMLPLSSNIVTAAGDGQVRVFDLLRSARTATHGSGSTKVSPLLISRCHTGHAKRIAVEDSPSQFLSAGEDGAVRQHDMRAPHQCKIGCPAPLARLPHPLSTLSNSLLAPHLFVTAGHSPYGYLFDRRHSGRFIKEEWGVPLNTNDFTTCVRRFGRKFRGWGESRGDEYITGARMSSTSSHEVLLSYSSDAVYLYSTMDDATDTVELGNREYSDENVPVYTFGETMRPPPLFDELLSNHLSTLADFGVDVDDETMQTADATALLSHYLETTSELDSNDEDAQSYEHSNSDVPIVLPRRRFAGSCNVETIKDVNFLGPNDEYVVSGSDDGNWFMWDKNSGELLNILEGDGSIVNIIEGHPHLPVVATSGIDSSIKLFAPVPGPSQFSKIHQARRIISRHSEAALERLSLSRLLEVWGTRRISIPPEPEPE</sequence>
<evidence type="ECO:0000256" key="4">
    <source>
        <dbReference type="SAM" id="MobiDB-lite"/>
    </source>
</evidence>
<protein>
    <submittedName>
        <fullName evidence="5">WD40 repeat-like protein</fullName>
    </submittedName>
</protein>
<organism evidence="5 6">
    <name type="scientific">Lactarius akahatsu</name>
    <dbReference type="NCBI Taxonomy" id="416441"/>
    <lineage>
        <taxon>Eukaryota</taxon>
        <taxon>Fungi</taxon>
        <taxon>Dikarya</taxon>
        <taxon>Basidiomycota</taxon>
        <taxon>Agaricomycotina</taxon>
        <taxon>Agaricomycetes</taxon>
        <taxon>Russulales</taxon>
        <taxon>Russulaceae</taxon>
        <taxon>Lactarius</taxon>
    </lineage>
</organism>
<keyword evidence="1 3" id="KW-0853">WD repeat</keyword>
<dbReference type="InterPro" id="IPR015943">
    <property type="entry name" value="WD40/YVTN_repeat-like_dom_sf"/>
</dbReference>
<dbReference type="GO" id="GO:0045717">
    <property type="term" value="P:negative regulation of fatty acid biosynthetic process"/>
    <property type="evidence" value="ECO:0007669"/>
    <property type="project" value="TreeGrafter"/>
</dbReference>
<evidence type="ECO:0000256" key="3">
    <source>
        <dbReference type="PROSITE-ProRule" id="PRU00221"/>
    </source>
</evidence>
<dbReference type="InterPro" id="IPR036322">
    <property type="entry name" value="WD40_repeat_dom_sf"/>
</dbReference>
<dbReference type="PROSITE" id="PS50294">
    <property type="entry name" value="WD_REPEATS_REGION"/>
    <property type="match status" value="1"/>
</dbReference>
<dbReference type="SUPFAM" id="SSF50978">
    <property type="entry name" value="WD40 repeat-like"/>
    <property type="match status" value="1"/>
</dbReference>
<keyword evidence="6" id="KW-1185">Reference proteome</keyword>
<dbReference type="InterPro" id="IPR045151">
    <property type="entry name" value="DCAF8"/>
</dbReference>
<dbReference type="EMBL" id="JAKELL010000004">
    <property type="protein sequence ID" value="KAH8999135.1"/>
    <property type="molecule type" value="Genomic_DNA"/>
</dbReference>
<dbReference type="Proteomes" id="UP001201163">
    <property type="component" value="Unassembled WGS sequence"/>
</dbReference>
<accession>A0AAD4QH29</accession>
<name>A0AAD4QH29_9AGAM</name>
<comment type="caution">
    <text evidence="5">The sequence shown here is derived from an EMBL/GenBank/DDBJ whole genome shotgun (WGS) entry which is preliminary data.</text>
</comment>
<evidence type="ECO:0000313" key="5">
    <source>
        <dbReference type="EMBL" id="KAH8999135.1"/>
    </source>
</evidence>
<evidence type="ECO:0000256" key="1">
    <source>
        <dbReference type="ARBA" id="ARBA00022574"/>
    </source>
</evidence>
<reference evidence="5" key="1">
    <citation type="submission" date="2022-01" db="EMBL/GenBank/DDBJ databases">
        <title>Comparative genomics reveals a dynamic genome evolution in the ectomycorrhizal milk-cap (Lactarius) mushrooms.</title>
        <authorList>
            <consortium name="DOE Joint Genome Institute"/>
            <person name="Lebreton A."/>
            <person name="Tang N."/>
            <person name="Kuo A."/>
            <person name="LaButti K."/>
            <person name="Drula E."/>
            <person name="Barry K."/>
            <person name="Clum A."/>
            <person name="Lipzen A."/>
            <person name="Mousain D."/>
            <person name="Ng V."/>
            <person name="Wang R."/>
            <person name="Wang X."/>
            <person name="Dai Y."/>
            <person name="Henrissat B."/>
            <person name="Grigoriev I.V."/>
            <person name="Guerin-Laguette A."/>
            <person name="Yu F."/>
            <person name="Martin F.M."/>
        </authorList>
    </citation>
    <scope>NUCLEOTIDE SEQUENCE</scope>
    <source>
        <strain evidence="5">QP</strain>
    </source>
</reference>
<feature type="region of interest" description="Disordered" evidence="4">
    <location>
        <begin position="1"/>
        <end position="20"/>
    </location>
</feature>
<feature type="repeat" description="WD" evidence="3">
    <location>
        <begin position="57"/>
        <end position="98"/>
    </location>
</feature>
<feature type="repeat" description="WD" evidence="3">
    <location>
        <begin position="107"/>
        <end position="148"/>
    </location>
</feature>
<dbReference type="InterPro" id="IPR001680">
    <property type="entry name" value="WD40_rpt"/>
</dbReference>
<dbReference type="PANTHER" id="PTHR15574">
    <property type="entry name" value="WD REPEAT DOMAIN-CONTAINING FAMILY"/>
    <property type="match status" value="1"/>
</dbReference>
<dbReference type="PANTHER" id="PTHR15574:SF40">
    <property type="entry name" value="WD AND TETRATRICOPEPTIDE REPEATS PROTEIN 1"/>
    <property type="match status" value="1"/>
</dbReference>
<keyword evidence="2" id="KW-0677">Repeat</keyword>